<dbReference type="EMBL" id="SORF01000007">
    <property type="protein sequence ID" value="TDY46271.1"/>
    <property type="molecule type" value="Genomic_DNA"/>
</dbReference>
<organism evidence="3 4">
    <name type="scientific">Alicyclobacillus sacchari</name>
    <dbReference type="NCBI Taxonomy" id="392010"/>
    <lineage>
        <taxon>Bacteria</taxon>
        <taxon>Bacillati</taxon>
        <taxon>Bacillota</taxon>
        <taxon>Bacilli</taxon>
        <taxon>Bacillales</taxon>
        <taxon>Alicyclobacillaceae</taxon>
        <taxon>Alicyclobacillus</taxon>
    </lineage>
</organism>
<comment type="similarity">
    <text evidence="1">Belongs to the short-chain dehydrogenases/reductases (SDR) family.</text>
</comment>
<dbReference type="PANTHER" id="PTHR24320:SF148">
    <property type="entry name" value="NAD(P)-BINDING ROSSMANN-FOLD SUPERFAMILY PROTEIN"/>
    <property type="match status" value="1"/>
</dbReference>
<accession>A0A4R8LLT0</accession>
<evidence type="ECO:0000313" key="3">
    <source>
        <dbReference type="EMBL" id="TDY46271.1"/>
    </source>
</evidence>
<dbReference type="NCBIfam" id="NF004846">
    <property type="entry name" value="PRK06197.1"/>
    <property type="match status" value="1"/>
</dbReference>
<dbReference type="AlphaFoldDB" id="A0A4R8LLT0"/>
<dbReference type="Gene3D" id="3.40.50.720">
    <property type="entry name" value="NAD(P)-binding Rossmann-like Domain"/>
    <property type="match status" value="1"/>
</dbReference>
<dbReference type="InterPro" id="IPR002347">
    <property type="entry name" value="SDR_fam"/>
</dbReference>
<gene>
    <name evidence="3" type="ORF">C7445_10745</name>
</gene>
<proteinExistence type="inferred from homology"/>
<dbReference type="PRINTS" id="PR00081">
    <property type="entry name" value="GDHRDH"/>
</dbReference>
<keyword evidence="4" id="KW-1185">Reference proteome</keyword>
<dbReference type="PANTHER" id="PTHR24320">
    <property type="entry name" value="RETINOL DEHYDROGENASE"/>
    <property type="match status" value="1"/>
</dbReference>
<keyword evidence="2" id="KW-0560">Oxidoreductase</keyword>
<dbReference type="Proteomes" id="UP000294581">
    <property type="component" value="Unassembled WGS sequence"/>
</dbReference>
<reference evidence="3 4" key="1">
    <citation type="submission" date="2019-03" db="EMBL/GenBank/DDBJ databases">
        <title>Genomic Encyclopedia of Type Strains, Phase IV (KMG-IV): sequencing the most valuable type-strain genomes for metagenomic binning, comparative biology and taxonomic classification.</title>
        <authorList>
            <person name="Goeker M."/>
        </authorList>
    </citation>
    <scope>NUCLEOTIDE SEQUENCE [LARGE SCALE GENOMIC DNA]</scope>
    <source>
        <strain evidence="3 4">DSM 17974</strain>
    </source>
</reference>
<dbReference type="SUPFAM" id="SSF51735">
    <property type="entry name" value="NAD(P)-binding Rossmann-fold domains"/>
    <property type="match status" value="1"/>
</dbReference>
<evidence type="ECO:0000256" key="1">
    <source>
        <dbReference type="ARBA" id="ARBA00006484"/>
    </source>
</evidence>
<dbReference type="OrthoDB" id="9809821at2"/>
<dbReference type="GO" id="GO:0016491">
    <property type="term" value="F:oxidoreductase activity"/>
    <property type="evidence" value="ECO:0007669"/>
    <property type="project" value="UniProtKB-KW"/>
</dbReference>
<name>A0A4R8LLT0_9BACL</name>
<protein>
    <submittedName>
        <fullName evidence="3">NAD(P)-dependent dehydrogenase (Short-subunit alcohol dehydrogenase family)</fullName>
    </submittedName>
</protein>
<dbReference type="InterPro" id="IPR036291">
    <property type="entry name" value="NAD(P)-bd_dom_sf"/>
</dbReference>
<sequence length="312" mass="34219">MDWTIDRMPSMQGTTAIVTGANSGIGWEAAKALAARHARVILAVRNLDRGEMAKNRILSEIPHANVAVKRLDLADLRSVQAFAEDVTAQEVKVNLLINNAGVMAPSYQTTRQGLELQFGTNHIGHFALTLRLLPTLCSGRGARVVTVSSMAHTMAKALDISYLRGHGRYRRFTSYAQSKLANLLFTYELQRRVQRRGLAIQSMAAHPGFAATSLLDNGMFARSRWVRPFARFANRFAQPSDMGALPTLYAATYPDLVGGEYIGPLGGMRGYPGVVRSSEASYDVDAAQCLWDVSLELSNIDVDDWIALADDM</sequence>
<evidence type="ECO:0000313" key="4">
    <source>
        <dbReference type="Proteomes" id="UP000294581"/>
    </source>
</evidence>
<dbReference type="RefSeq" id="WP_134159636.1">
    <property type="nucleotide sequence ID" value="NZ_SORF01000007.1"/>
</dbReference>
<evidence type="ECO:0000256" key="2">
    <source>
        <dbReference type="ARBA" id="ARBA00023002"/>
    </source>
</evidence>
<dbReference type="Pfam" id="PF00106">
    <property type="entry name" value="adh_short"/>
    <property type="match status" value="1"/>
</dbReference>
<comment type="caution">
    <text evidence="3">The sequence shown here is derived from an EMBL/GenBank/DDBJ whole genome shotgun (WGS) entry which is preliminary data.</text>
</comment>